<keyword evidence="1" id="KW-0732">Signal</keyword>
<dbReference type="Proteomes" id="UP001214250">
    <property type="component" value="Chromosome 2"/>
</dbReference>
<evidence type="ECO:0000256" key="1">
    <source>
        <dbReference type="SAM" id="SignalP"/>
    </source>
</evidence>
<organism evidence="2 3">
    <name type="scientific">Lentisphaera profundi</name>
    <dbReference type="NCBI Taxonomy" id="1658616"/>
    <lineage>
        <taxon>Bacteria</taxon>
        <taxon>Pseudomonadati</taxon>
        <taxon>Lentisphaerota</taxon>
        <taxon>Lentisphaeria</taxon>
        <taxon>Lentisphaerales</taxon>
        <taxon>Lentisphaeraceae</taxon>
        <taxon>Lentisphaera</taxon>
    </lineage>
</organism>
<reference evidence="2 3" key="1">
    <citation type="submission" date="2023-02" db="EMBL/GenBank/DDBJ databases">
        <title>Genome sequence of Lentisphaera profundi SAORIC-696.</title>
        <authorList>
            <person name="Kim e."/>
            <person name="Cho J.-C."/>
            <person name="Choi A."/>
            <person name="Kang I."/>
        </authorList>
    </citation>
    <scope>NUCLEOTIDE SEQUENCE [LARGE SCALE GENOMIC DNA]</scope>
    <source>
        <strain evidence="2 3">SAORIC-696</strain>
    </source>
</reference>
<name>A0ABY7W0V5_9BACT</name>
<dbReference type="RefSeq" id="WP_274153917.1">
    <property type="nucleotide sequence ID" value="NZ_CP117812.1"/>
</dbReference>
<dbReference type="EMBL" id="CP117812">
    <property type="protein sequence ID" value="WDE99055.1"/>
    <property type="molecule type" value="Genomic_DNA"/>
</dbReference>
<dbReference type="InterPro" id="IPR025245">
    <property type="entry name" value="DUF4197"/>
</dbReference>
<evidence type="ECO:0000313" key="2">
    <source>
        <dbReference type="EMBL" id="WDE99055.1"/>
    </source>
</evidence>
<protein>
    <submittedName>
        <fullName evidence="2">DUF4197 family protein</fullName>
    </submittedName>
</protein>
<dbReference type="PROSITE" id="PS51257">
    <property type="entry name" value="PROKAR_LIPOPROTEIN"/>
    <property type="match status" value="1"/>
</dbReference>
<dbReference type="Pfam" id="PF13852">
    <property type="entry name" value="DUF4197"/>
    <property type="match status" value="1"/>
</dbReference>
<accession>A0ABY7W0V5</accession>
<keyword evidence="3" id="KW-1185">Reference proteome</keyword>
<evidence type="ECO:0000313" key="3">
    <source>
        <dbReference type="Proteomes" id="UP001214250"/>
    </source>
</evidence>
<feature type="chain" id="PRO_5045976273" evidence="1">
    <location>
        <begin position="20"/>
        <end position="228"/>
    </location>
</feature>
<proteinExistence type="predicted"/>
<gene>
    <name evidence="2" type="ORF">PQO03_14555</name>
</gene>
<sequence>MIKFAVLLLSLFLVGCADLQDAMPGMSYSDRTLLKGIKACASYSMDKAISDVQVKKIGDICWEANADNLKDFELILSKLKKEEQIIALKGLLNQAITLSIKTESPVVMGSVDTLVVKEDPDYLMESSSNAISAYYMQNIEFKTTIGKAIQEALDENGAQGIFDELVKLYNEIPYQENGVELILSEELSNCVFVLVSKHMAEHEEELRRNPLLRSTQVLKKTFGDYDPM</sequence>
<feature type="signal peptide" evidence="1">
    <location>
        <begin position="1"/>
        <end position="19"/>
    </location>
</feature>